<proteinExistence type="predicted"/>
<dbReference type="EMBL" id="JABWDY010027663">
    <property type="protein sequence ID" value="KAF5187710.1"/>
    <property type="molecule type" value="Genomic_DNA"/>
</dbReference>
<evidence type="ECO:0000256" key="2">
    <source>
        <dbReference type="ARBA" id="ARBA00023242"/>
    </source>
</evidence>
<evidence type="ECO:0000256" key="1">
    <source>
        <dbReference type="ARBA" id="ARBA00004123"/>
    </source>
</evidence>
<comment type="subcellular location">
    <subcellularLocation>
        <location evidence="1">Nucleus</location>
    </subcellularLocation>
</comment>
<dbReference type="OrthoDB" id="2083at2759"/>
<protein>
    <submittedName>
        <fullName evidence="3">Peptidyl-prolyl cis-trans isomerase</fullName>
    </submittedName>
</protein>
<dbReference type="PANTHER" id="PTHR45843">
    <property type="entry name" value="PEPTIDYL-PROLYL CIS-TRANS ISOMERASE-LIKE 4"/>
    <property type="match status" value="1"/>
</dbReference>
<keyword evidence="4" id="KW-1185">Reference proteome</keyword>
<name>A0A7J6VU60_THATH</name>
<sequence length="110" mass="12689">MAVYFSVQKDFIAQTGDPTEGLDTLEEINEAYVDNNHRPYINIRINHTCIIDDPFDDPPHLAELIPNDSPERRNPKDKEIEDVVLWLEDDWVPMDEQLSAAELEKVLVAK</sequence>
<comment type="caution">
    <text evidence="3">The sequence shown here is derived from an EMBL/GenBank/DDBJ whole genome shotgun (WGS) entry which is preliminary data.</text>
</comment>
<dbReference type="InterPro" id="IPR035542">
    <property type="entry name" value="CRIP"/>
</dbReference>
<keyword evidence="2" id="KW-0539">Nucleus</keyword>
<dbReference type="InterPro" id="IPR029000">
    <property type="entry name" value="Cyclophilin-like_dom_sf"/>
</dbReference>
<dbReference type="AlphaFoldDB" id="A0A7J6VU60"/>
<dbReference type="Proteomes" id="UP000554482">
    <property type="component" value="Unassembled WGS sequence"/>
</dbReference>
<reference evidence="3 4" key="1">
    <citation type="submission" date="2020-06" db="EMBL/GenBank/DDBJ databases">
        <title>Transcriptomic and genomic resources for Thalictrum thalictroides and T. hernandezii: Facilitating candidate gene discovery in an emerging model plant lineage.</title>
        <authorList>
            <person name="Arias T."/>
            <person name="Riano-Pachon D.M."/>
            <person name="Di Stilio V.S."/>
        </authorList>
    </citation>
    <scope>NUCLEOTIDE SEQUENCE [LARGE SCALE GENOMIC DNA]</scope>
    <source>
        <strain evidence="4">cv. WT478/WT964</strain>
        <tissue evidence="3">Leaves</tissue>
    </source>
</reference>
<evidence type="ECO:0000313" key="4">
    <source>
        <dbReference type="Proteomes" id="UP000554482"/>
    </source>
</evidence>
<dbReference type="PANTHER" id="PTHR45843:SF1">
    <property type="entry name" value="PEPTIDYL-PROLYL CIS-TRANS ISOMERASE-LIKE 4"/>
    <property type="match status" value="1"/>
</dbReference>
<gene>
    <name evidence="3" type="ORF">FRX31_022697</name>
</gene>
<keyword evidence="3" id="KW-0413">Isomerase</keyword>
<evidence type="ECO:0000313" key="3">
    <source>
        <dbReference type="EMBL" id="KAF5187710.1"/>
    </source>
</evidence>
<accession>A0A7J6VU60</accession>
<dbReference type="SUPFAM" id="SSF50891">
    <property type="entry name" value="Cyclophilin-like"/>
    <property type="match status" value="1"/>
</dbReference>
<organism evidence="3 4">
    <name type="scientific">Thalictrum thalictroides</name>
    <name type="common">Rue-anemone</name>
    <name type="synonym">Anemone thalictroides</name>
    <dbReference type="NCBI Taxonomy" id="46969"/>
    <lineage>
        <taxon>Eukaryota</taxon>
        <taxon>Viridiplantae</taxon>
        <taxon>Streptophyta</taxon>
        <taxon>Embryophyta</taxon>
        <taxon>Tracheophyta</taxon>
        <taxon>Spermatophyta</taxon>
        <taxon>Magnoliopsida</taxon>
        <taxon>Ranunculales</taxon>
        <taxon>Ranunculaceae</taxon>
        <taxon>Thalictroideae</taxon>
        <taxon>Thalictrum</taxon>
    </lineage>
</organism>
<dbReference type="GO" id="GO:0005634">
    <property type="term" value="C:nucleus"/>
    <property type="evidence" value="ECO:0007669"/>
    <property type="project" value="UniProtKB-SubCell"/>
</dbReference>
<dbReference type="GO" id="GO:0016853">
    <property type="term" value="F:isomerase activity"/>
    <property type="evidence" value="ECO:0007669"/>
    <property type="project" value="UniProtKB-KW"/>
</dbReference>